<dbReference type="Gene3D" id="2.120.10.10">
    <property type="match status" value="1"/>
</dbReference>
<keyword evidence="5 8" id="KW-0472">Membrane</keyword>
<dbReference type="InterPro" id="IPR050310">
    <property type="entry name" value="VPS10-sortilin"/>
</dbReference>
<dbReference type="InterPro" id="IPR006581">
    <property type="entry name" value="VPS10"/>
</dbReference>
<dbReference type="PANTHER" id="PTHR12106:SF27">
    <property type="entry name" value="SORTILIN-RELATED RECEPTOR"/>
    <property type="match status" value="1"/>
</dbReference>
<feature type="region of interest" description="Disordered" evidence="7">
    <location>
        <begin position="744"/>
        <end position="777"/>
    </location>
</feature>
<dbReference type="CDD" id="cd15482">
    <property type="entry name" value="Sialidase_non-viral"/>
    <property type="match status" value="1"/>
</dbReference>
<dbReference type="Pfam" id="PF15901">
    <property type="entry name" value="Sortilin_C"/>
    <property type="match status" value="3"/>
</dbReference>
<evidence type="ECO:0000256" key="9">
    <source>
        <dbReference type="SAM" id="SignalP"/>
    </source>
</evidence>
<dbReference type="GO" id="GO:0005794">
    <property type="term" value="C:Golgi apparatus"/>
    <property type="evidence" value="ECO:0007669"/>
    <property type="project" value="TreeGrafter"/>
</dbReference>
<dbReference type="SUPFAM" id="SSF110296">
    <property type="entry name" value="Oligoxyloglucan reducing end-specific cellobiohydrolase"/>
    <property type="match status" value="3"/>
</dbReference>
<evidence type="ECO:0000256" key="6">
    <source>
        <dbReference type="ARBA" id="ARBA00023180"/>
    </source>
</evidence>
<accession>A0A9W8H6W7</accession>
<dbReference type="Pfam" id="PF15902">
    <property type="entry name" value="Sortilin-Vps10"/>
    <property type="match status" value="3"/>
</dbReference>
<dbReference type="SUPFAM" id="SSF50939">
    <property type="entry name" value="Sialidases"/>
    <property type="match status" value="1"/>
</dbReference>
<keyword evidence="12" id="KW-1185">Reference proteome</keyword>
<feature type="compositionally biased region" description="Pro residues" evidence="7">
    <location>
        <begin position="751"/>
        <end position="760"/>
    </location>
</feature>
<keyword evidence="6" id="KW-0325">Glycoprotein</keyword>
<dbReference type="PANTHER" id="PTHR12106">
    <property type="entry name" value="SORTILIN RELATED"/>
    <property type="match status" value="1"/>
</dbReference>
<name>A0A9W8H6W7_9FUNG</name>
<dbReference type="SMART" id="SM00602">
    <property type="entry name" value="VPS10"/>
    <property type="match status" value="3"/>
</dbReference>
<evidence type="ECO:0000256" key="7">
    <source>
        <dbReference type="SAM" id="MobiDB-lite"/>
    </source>
</evidence>
<dbReference type="GO" id="GO:0006623">
    <property type="term" value="P:protein targeting to vacuole"/>
    <property type="evidence" value="ECO:0007669"/>
    <property type="project" value="TreeGrafter"/>
</dbReference>
<feature type="region of interest" description="Disordered" evidence="7">
    <location>
        <begin position="2294"/>
        <end position="2315"/>
    </location>
</feature>
<keyword evidence="4" id="KW-0677">Repeat</keyword>
<organism evidence="11 12">
    <name type="scientific">Coemansia javaensis</name>
    <dbReference type="NCBI Taxonomy" id="2761396"/>
    <lineage>
        <taxon>Eukaryota</taxon>
        <taxon>Fungi</taxon>
        <taxon>Fungi incertae sedis</taxon>
        <taxon>Zoopagomycota</taxon>
        <taxon>Kickxellomycotina</taxon>
        <taxon>Kickxellomycetes</taxon>
        <taxon>Kickxellales</taxon>
        <taxon>Kickxellaceae</taxon>
        <taxon>Coemansia</taxon>
    </lineage>
</organism>
<feature type="domain" description="VPS10" evidence="10">
    <location>
        <begin position="45"/>
        <end position="753"/>
    </location>
</feature>
<evidence type="ECO:0000313" key="12">
    <source>
        <dbReference type="Proteomes" id="UP001140217"/>
    </source>
</evidence>
<feature type="domain" description="VPS10" evidence="10">
    <location>
        <begin position="1469"/>
        <end position="2126"/>
    </location>
</feature>
<feature type="compositionally biased region" description="Acidic residues" evidence="7">
    <location>
        <begin position="2296"/>
        <end position="2307"/>
    </location>
</feature>
<feature type="domain" description="VPS10" evidence="10">
    <location>
        <begin position="787"/>
        <end position="1447"/>
    </location>
</feature>
<proteinExistence type="inferred from homology"/>
<dbReference type="InterPro" id="IPR036278">
    <property type="entry name" value="Sialidase_sf"/>
</dbReference>
<protein>
    <submittedName>
        <fullName evidence="11">Vacuolar protein sorting/targeting protein PEP1</fullName>
    </submittedName>
</protein>
<keyword evidence="8" id="KW-1133">Transmembrane helix</keyword>
<evidence type="ECO:0000256" key="4">
    <source>
        <dbReference type="ARBA" id="ARBA00022737"/>
    </source>
</evidence>
<keyword evidence="8" id="KW-0812">Transmembrane</keyword>
<sequence>MRWAGLTAVAAVAAGAGAAGAREPAVQVSYFAEPLTKMLYFKNPRAVVGLDRAGGRVFCSSDHGARWAAAAGIPAGRAAQLYAHPFEAQTAFVLSGGTEHWVTRDEGRTWEAFSTPLPPTSGGERPLSFHAARPGWVLFVGERCHEETSGWWPFPRLVCRDEPYYVRDGFHQAARDHAAGDTAGAAVAPLLGEGRAVAKCLWARHTREFDAMAEEAIFCLEIVDAGRTLAGREAQAPRTLAARSNEPRGLLDELFGAIGTATTMRLVVSEDFFKTERVVAFGSGNDGHGGDRAGGGVVAMSVVRGFALAAISHARSDEMDLFVSVDGHTWAESRLPLPPGALEDAYTVLESSRQSVLVDVQSSTGGVAGALFRSNSNGTYYRLALEHTHRSRDGLVDVERVHGVDGVLIANQVTNWDRAGAARHPELRSRVSFDDGARWRFLAPPDRDPAGRRYGCSADGRETGACALHVHSVTALRTPGRVFGAAGAPGVVLAVGSVGGQLAPHADCDTFLSRDGAQSWAAARKGPHHAQLADSGAAIVLAPSAEPADAVTYSLDGGRTWQAVALGVRMRISALVADDDGLSPVALAVGTVQGGGGSGSHGGEQAVAAIDFGRAWDRQCRLDPADPQPGEDTEAFVVGGAADCVMGHRSDYVRRKPGAQCAMRLDRVLVSRQRDCECTERDFECDYNFAPDAAGRCEPAGPAPVPRGECQGGARRYLGSSGYRLIPGNTCVRRAGSKAAALDAPVDRPCPEPQTQPPPGQGAGGSPTHHSTTVRGEPHVVAFPNSTAYLMLTTERELRRTGDGGAGGWARVELPRGAGAPVFLAENRYHAHRAYAYTDAGWLLATDDRGASWRRLAGLPARANALHVRPLMDFNAANPDWLLFVGGTPCPRCHTEIYVSSDAGAKWTRLATHATQCRFARTADFDALPAEAVVCAVLRDSRGREQDEQQQQPGPNRSEVRVFRDPFRSTKYDVIAIPDAGRSDLLGFQIHGRFMVFAVVQSVAADTGGAEPALKLFVSDDGRAMHEARFPPSVSIRPEGYTLLPAHAGTLLVDVEGAPNTGDPDWGSGWGTLFASNSNGTHFHRVLQHTNRNRHGLVDVERVEGLDGMLIANRVANADALGQRGVHKLLRTVASWDDGRSWHPLPAPPAEPADPECAGCSLNLYSRAAMVSVGRLYSAPTAPGQLMGVGSVGTHLGRYTEAHTFLSRDGGVSWRRVAAGETQYEFADHGSVLVLLDDAGPTDSLRYSVDGGRSWSAYRFSDAKIIVDRITNGLTSGGQSVLIVGRAVRDGGVNLDEAQVTTVDFSRLHTRQCVLDVRDHERSDFELWTPRWGPRDAICVLGAETSYWRRKPTAACYVGDEFRPEQTRERLCECSLRDYECDEGFWLDDAGRCALDGPDPAQPPDCRDGTAYMGSSGYRKNPRSRCTPGASDDLARPVERICGRAGGTRATAHVLDAPVAEVQYFENSVHVIARTTSGRAYVSMDEGARWAPLGRADGSDGSDGPQVFSAVLRHPHFEDHAYLLPRTGSVALYTDDEARTTRTLRLPAVPAHAYGPALRFHPEYPDWLIFLGQAREGCTRVDAADCRVQAFVTQSHGARWDPLLAPVGPGGCAFLHTPGSRRVHRAATACMRATPRGTGDVVSSDNWFRSETLLLTNATDFALVGGFLLMSQDADAGRALTMHVSADGHAAAVAQFPGDKRTLDPAYTVMEPSEGFEYHDLSGIKQKMPSSGLTIHVTKNRAPSQEWGTLYTSNSNGTYYRRALEFVNRDEAGLVDFERVRGLEGVVLANVVANAQGVFRGQPKQLRTMVTMDGGSRWHYLRVADDSASHCRQTAPRSGECALHLHGYTEVLDPVNIYSAPGAIGMAMGVGNVGSHLGRLGDADTFLSADGGNTWVRAHKGPKWHKFGDHGALIVVADRVHPAAAVDYSMDRGRTWHSLALPDAARPMRVDLLTTTPDATSRRFLLYGERAGKGVVVGIDLSGAQPRMCVFDPRGPKTGGDFELFAPAEGECLLGRKAQYYRRTAAAPCYVGGEFSPVHFISSRCECTERDYECNHNFVREYSGSDDTVGRCVLVQGMQAPRTNCTKGQRDYFTIEAAYRRIPQSICQRGLVLDAPTEVWCPGRARIVALLWTLVILAAFLALAYLAYRRWRDGHSYIRLEDIGSVVRPAIHNLRPRPGSSGVLSQLETVFDGAIATARAAGGAARESLLWALDRAAPYLPHPIQRWSYDHPPRWGAARAMDGRSRRAIRADDGSRFSYHPLAANEAAHRVFGPDPPPAAADEYDELEAQFNHLLEDDDGHVDDPTGESDASFVDRQVLFANTELSDADSEH</sequence>
<evidence type="ECO:0000259" key="10">
    <source>
        <dbReference type="SMART" id="SM00602"/>
    </source>
</evidence>
<feature type="transmembrane region" description="Helical" evidence="8">
    <location>
        <begin position="2127"/>
        <end position="2148"/>
    </location>
</feature>
<dbReference type="Proteomes" id="UP001140217">
    <property type="component" value="Unassembled WGS sequence"/>
</dbReference>
<feature type="chain" id="PRO_5040847533" evidence="9">
    <location>
        <begin position="22"/>
        <end position="2332"/>
    </location>
</feature>
<evidence type="ECO:0000256" key="8">
    <source>
        <dbReference type="SAM" id="Phobius"/>
    </source>
</evidence>
<dbReference type="OrthoDB" id="443634at2759"/>
<dbReference type="GO" id="GO:0005829">
    <property type="term" value="C:cytosol"/>
    <property type="evidence" value="ECO:0007669"/>
    <property type="project" value="GOC"/>
</dbReference>
<dbReference type="InterPro" id="IPR015943">
    <property type="entry name" value="WD40/YVTN_repeat-like_dom_sf"/>
</dbReference>
<dbReference type="Gene3D" id="3.30.60.270">
    <property type="match status" value="3"/>
</dbReference>
<feature type="signal peptide" evidence="9">
    <location>
        <begin position="1"/>
        <end position="21"/>
    </location>
</feature>
<dbReference type="Gene3D" id="2.130.10.10">
    <property type="entry name" value="YVTN repeat-like/Quinoprotein amine dehydrogenase"/>
    <property type="match status" value="3"/>
</dbReference>
<dbReference type="InterPro" id="IPR031777">
    <property type="entry name" value="Sortilin_C"/>
</dbReference>
<dbReference type="Gene3D" id="2.10.70.80">
    <property type="match status" value="1"/>
</dbReference>
<comment type="similarity">
    <text evidence="2">Belongs to the VPS10-related sortilin family.</text>
</comment>
<comment type="caution">
    <text evidence="11">The sequence shown here is derived from an EMBL/GenBank/DDBJ whole genome shotgun (WGS) entry which is preliminary data.</text>
</comment>
<comment type="subcellular location">
    <subcellularLocation>
        <location evidence="1">Membrane</location>
    </subcellularLocation>
</comment>
<evidence type="ECO:0000256" key="3">
    <source>
        <dbReference type="ARBA" id="ARBA00022729"/>
    </source>
</evidence>
<reference evidence="11" key="1">
    <citation type="submission" date="2022-07" db="EMBL/GenBank/DDBJ databases">
        <title>Phylogenomic reconstructions and comparative analyses of Kickxellomycotina fungi.</title>
        <authorList>
            <person name="Reynolds N.K."/>
            <person name="Stajich J.E."/>
            <person name="Barry K."/>
            <person name="Grigoriev I.V."/>
            <person name="Crous P."/>
            <person name="Smith M.E."/>
        </authorList>
    </citation>
    <scope>NUCLEOTIDE SEQUENCE</scope>
    <source>
        <strain evidence="11">NBRC 105414</strain>
    </source>
</reference>
<dbReference type="EMBL" id="JANBUL010000369">
    <property type="protein sequence ID" value="KAJ2776359.1"/>
    <property type="molecule type" value="Genomic_DNA"/>
</dbReference>
<evidence type="ECO:0000256" key="5">
    <source>
        <dbReference type="ARBA" id="ARBA00023136"/>
    </source>
</evidence>
<dbReference type="GO" id="GO:0006896">
    <property type="term" value="P:Golgi to vacuole transport"/>
    <property type="evidence" value="ECO:0007669"/>
    <property type="project" value="TreeGrafter"/>
</dbReference>
<evidence type="ECO:0000256" key="2">
    <source>
        <dbReference type="ARBA" id="ARBA00008251"/>
    </source>
</evidence>
<evidence type="ECO:0000313" key="11">
    <source>
        <dbReference type="EMBL" id="KAJ2776359.1"/>
    </source>
</evidence>
<gene>
    <name evidence="11" type="primary">VPS10</name>
    <name evidence="11" type="ORF">H4R18_005711</name>
</gene>
<dbReference type="GO" id="GO:0006895">
    <property type="term" value="P:Golgi to endosome transport"/>
    <property type="evidence" value="ECO:0007669"/>
    <property type="project" value="TreeGrafter"/>
</dbReference>
<dbReference type="FunFam" id="3.30.60.270:FF:000005">
    <property type="entry name" value="Sortilin"/>
    <property type="match status" value="1"/>
</dbReference>
<keyword evidence="3 9" id="KW-0732">Signal</keyword>
<dbReference type="InterPro" id="IPR031778">
    <property type="entry name" value="Sortilin_N"/>
</dbReference>
<evidence type="ECO:0000256" key="1">
    <source>
        <dbReference type="ARBA" id="ARBA00004370"/>
    </source>
</evidence>
<dbReference type="GO" id="GO:0016020">
    <property type="term" value="C:membrane"/>
    <property type="evidence" value="ECO:0007669"/>
    <property type="project" value="UniProtKB-SubCell"/>
</dbReference>